<dbReference type="PIRSF" id="PIRSF036947">
    <property type="entry name" value="Spt6"/>
    <property type="match status" value="1"/>
</dbReference>
<dbReference type="InterPro" id="IPR010994">
    <property type="entry name" value="RuvA_2-like"/>
</dbReference>
<dbReference type="GO" id="GO:0003677">
    <property type="term" value="F:DNA binding"/>
    <property type="evidence" value="ECO:0007669"/>
    <property type="project" value="InterPro"/>
</dbReference>
<dbReference type="GO" id="GO:0008023">
    <property type="term" value="C:transcription elongation factor complex"/>
    <property type="evidence" value="ECO:0007669"/>
    <property type="project" value="TreeGrafter"/>
</dbReference>
<dbReference type="SUPFAM" id="SSF53098">
    <property type="entry name" value="Ribonuclease H-like"/>
    <property type="match status" value="1"/>
</dbReference>
<dbReference type="InterPro" id="IPR017072">
    <property type="entry name" value="TF_Spt6"/>
</dbReference>
<dbReference type="FunFam" id="1.10.10.2740:FF:000001">
    <property type="entry name" value="Transcription elongation factor spt6"/>
    <property type="match status" value="1"/>
</dbReference>
<dbReference type="Gene3D" id="1.10.3500.10">
    <property type="entry name" value="Tex N-terminal region-like"/>
    <property type="match status" value="2"/>
</dbReference>
<dbReference type="FunFam" id="1.10.150.850:FF:000003">
    <property type="entry name" value="Transcription elongation factor spt6"/>
    <property type="match status" value="1"/>
</dbReference>
<dbReference type="Gene3D" id="1.10.10.650">
    <property type="entry name" value="RuvA domain 2-like"/>
    <property type="match status" value="1"/>
</dbReference>
<feature type="compositionally biased region" description="Acidic residues" evidence="7">
    <location>
        <begin position="55"/>
        <end position="66"/>
    </location>
</feature>
<dbReference type="InterPro" id="IPR012340">
    <property type="entry name" value="NA-bd_OB-fold"/>
</dbReference>
<dbReference type="InterPro" id="IPR035019">
    <property type="entry name" value="Spt6_SH2_N"/>
</dbReference>
<dbReference type="InterPro" id="IPR032706">
    <property type="entry name" value="Spt6_HHH"/>
</dbReference>
<evidence type="ECO:0000256" key="3">
    <source>
        <dbReference type="ARBA" id="ARBA00023054"/>
    </source>
</evidence>
<dbReference type="FunFam" id="1.10.150.850:FF:000004">
    <property type="entry name" value="Transcription elongation factor SPT6"/>
    <property type="match status" value="1"/>
</dbReference>
<dbReference type="Gene3D" id="1.10.150.850">
    <property type="entry name" value="Spt6, helix-hairpin-helix domain"/>
    <property type="match status" value="1"/>
</dbReference>
<comment type="similarity">
    <text evidence="2 6">Belongs to the SPT6 family.</text>
</comment>
<keyword evidence="3" id="KW-0175">Coiled coil</keyword>
<dbReference type="GO" id="GO:0140673">
    <property type="term" value="P:transcription elongation-coupled chromatin remodeling"/>
    <property type="evidence" value="ECO:0007669"/>
    <property type="project" value="InterPro"/>
</dbReference>
<evidence type="ECO:0000256" key="1">
    <source>
        <dbReference type="ARBA" id="ARBA00004123"/>
    </source>
</evidence>
<comment type="function">
    <text evidence="6">Histone H3-H4 chaperone that plays a role in maintenance of chromatin structure during RNA polymerase II transcription elongation.</text>
</comment>
<evidence type="ECO:0000256" key="4">
    <source>
        <dbReference type="ARBA" id="ARBA00023163"/>
    </source>
</evidence>
<evidence type="ECO:0000256" key="6">
    <source>
        <dbReference type="PIRNR" id="PIRNR036947"/>
    </source>
</evidence>
<comment type="caution">
    <text evidence="9">The sequence shown here is derived from an EMBL/GenBank/DDBJ whole genome shotgun (WGS) entry which is preliminary data.</text>
</comment>
<dbReference type="Proteomes" id="UP001162156">
    <property type="component" value="Unassembled WGS sequence"/>
</dbReference>
<feature type="compositionally biased region" description="Acidic residues" evidence="7">
    <location>
        <begin position="492"/>
        <end position="507"/>
    </location>
</feature>
<keyword evidence="5 6" id="KW-0539">Nucleus</keyword>
<feature type="compositionally biased region" description="Polar residues" evidence="7">
    <location>
        <begin position="1494"/>
        <end position="1505"/>
    </location>
</feature>
<dbReference type="GO" id="GO:0042393">
    <property type="term" value="F:histone binding"/>
    <property type="evidence" value="ECO:0007669"/>
    <property type="project" value="TreeGrafter"/>
</dbReference>
<feature type="compositionally biased region" description="Basic and acidic residues" evidence="7">
    <location>
        <begin position="143"/>
        <end position="159"/>
    </location>
</feature>
<feature type="compositionally biased region" description="Polar residues" evidence="7">
    <location>
        <begin position="1636"/>
        <end position="1649"/>
    </location>
</feature>
<dbReference type="SUPFAM" id="SSF55550">
    <property type="entry name" value="SH2 domain"/>
    <property type="match status" value="1"/>
</dbReference>
<dbReference type="CDD" id="cd00164">
    <property type="entry name" value="S1_like"/>
    <property type="match status" value="1"/>
</dbReference>
<evidence type="ECO:0000313" key="10">
    <source>
        <dbReference type="Proteomes" id="UP001162156"/>
    </source>
</evidence>
<dbReference type="GO" id="GO:0060429">
    <property type="term" value="P:epithelium development"/>
    <property type="evidence" value="ECO:0007669"/>
    <property type="project" value="UniProtKB-ARBA"/>
</dbReference>
<organism evidence="9 10">
    <name type="scientific">Rhamnusium bicolor</name>
    <dbReference type="NCBI Taxonomy" id="1586634"/>
    <lineage>
        <taxon>Eukaryota</taxon>
        <taxon>Metazoa</taxon>
        <taxon>Ecdysozoa</taxon>
        <taxon>Arthropoda</taxon>
        <taxon>Hexapoda</taxon>
        <taxon>Insecta</taxon>
        <taxon>Pterygota</taxon>
        <taxon>Neoptera</taxon>
        <taxon>Endopterygota</taxon>
        <taxon>Coleoptera</taxon>
        <taxon>Polyphaga</taxon>
        <taxon>Cucujiformia</taxon>
        <taxon>Chrysomeloidea</taxon>
        <taxon>Cerambycidae</taxon>
        <taxon>Lepturinae</taxon>
        <taxon>Rhagiini</taxon>
        <taxon>Rhamnusium</taxon>
    </lineage>
</organism>
<dbReference type="InterPro" id="IPR028083">
    <property type="entry name" value="Spt6_acidic_N_dom"/>
</dbReference>
<evidence type="ECO:0000313" key="9">
    <source>
        <dbReference type="EMBL" id="KAJ8942956.1"/>
    </source>
</evidence>
<dbReference type="GO" id="GO:0031491">
    <property type="term" value="F:nucleosome binding"/>
    <property type="evidence" value="ECO:0007669"/>
    <property type="project" value="TreeGrafter"/>
</dbReference>
<dbReference type="Pfam" id="PF14633">
    <property type="entry name" value="SH2_2"/>
    <property type="match status" value="1"/>
</dbReference>
<dbReference type="Pfam" id="PF14632">
    <property type="entry name" value="SPT6_acidic"/>
    <property type="match status" value="1"/>
</dbReference>
<feature type="region of interest" description="Disordered" evidence="7">
    <location>
        <begin position="1441"/>
        <end position="1663"/>
    </location>
</feature>
<dbReference type="InterPro" id="IPR012337">
    <property type="entry name" value="RNaseH-like_sf"/>
</dbReference>
<proteinExistence type="inferred from homology"/>
<dbReference type="Pfam" id="PF14635">
    <property type="entry name" value="HHH_7"/>
    <property type="match status" value="1"/>
</dbReference>
<accession>A0AAV8XVP9</accession>
<gene>
    <name evidence="9" type="ORF">NQ314_009869</name>
</gene>
<dbReference type="PANTHER" id="PTHR10145">
    <property type="entry name" value="TRANSCRIPTION ELONGATION FACTOR SPT6"/>
    <property type="match status" value="1"/>
</dbReference>
<dbReference type="InterPro" id="IPR036860">
    <property type="entry name" value="SH2_dom_sf"/>
</dbReference>
<dbReference type="Pfam" id="PF17674">
    <property type="entry name" value="HHH_9"/>
    <property type="match status" value="1"/>
</dbReference>
<dbReference type="PROSITE" id="PS50126">
    <property type="entry name" value="S1"/>
    <property type="match status" value="1"/>
</dbReference>
<feature type="compositionally biased region" description="Acidic residues" evidence="7">
    <location>
        <begin position="1"/>
        <end position="19"/>
    </location>
</feature>
<dbReference type="Pfam" id="PF14639">
    <property type="entry name" value="YqgF"/>
    <property type="match status" value="1"/>
</dbReference>
<feature type="compositionally biased region" description="Polar residues" evidence="7">
    <location>
        <begin position="1398"/>
        <end position="1412"/>
    </location>
</feature>
<dbReference type="SUPFAM" id="SSF47781">
    <property type="entry name" value="RuvA domain 2-like"/>
    <property type="match status" value="2"/>
</dbReference>
<feature type="region of interest" description="Disordered" evidence="7">
    <location>
        <begin position="1219"/>
        <end position="1250"/>
    </location>
</feature>
<dbReference type="InterPro" id="IPR028088">
    <property type="entry name" value="Spt6_HTH_DNA-bd_dom"/>
</dbReference>
<feature type="compositionally biased region" description="Low complexity" evidence="7">
    <location>
        <begin position="1520"/>
        <end position="1536"/>
    </location>
</feature>
<dbReference type="InterPro" id="IPR041692">
    <property type="entry name" value="HHH_9"/>
</dbReference>
<name>A0AAV8XVP9_9CUCU</name>
<dbReference type="InterPro" id="IPR023319">
    <property type="entry name" value="Tex-like_HTH_dom_sf"/>
</dbReference>
<feature type="compositionally biased region" description="Basic residues" evidence="7">
    <location>
        <begin position="243"/>
        <end position="256"/>
    </location>
</feature>
<dbReference type="Gene3D" id="3.30.505.10">
    <property type="entry name" value="SH2 domain"/>
    <property type="match status" value="1"/>
</dbReference>
<dbReference type="SUPFAM" id="SSF158832">
    <property type="entry name" value="Tex N-terminal region-like"/>
    <property type="match status" value="1"/>
</dbReference>
<feature type="compositionally biased region" description="Polar residues" evidence="7">
    <location>
        <begin position="1458"/>
        <end position="1478"/>
    </location>
</feature>
<feature type="region of interest" description="Disordered" evidence="7">
    <location>
        <begin position="1386"/>
        <end position="1412"/>
    </location>
</feature>
<comment type="subcellular location">
    <subcellularLocation>
        <location evidence="1 6">Nucleus</location>
    </subcellularLocation>
</comment>
<feature type="compositionally biased region" description="Basic and acidic residues" evidence="7">
    <location>
        <begin position="44"/>
        <end position="54"/>
    </location>
</feature>
<evidence type="ECO:0000256" key="7">
    <source>
        <dbReference type="SAM" id="MobiDB-lite"/>
    </source>
</evidence>
<protein>
    <recommendedName>
        <fullName evidence="8">S1 motif domain-containing protein</fullName>
    </recommendedName>
</protein>
<dbReference type="InterPro" id="IPR023323">
    <property type="entry name" value="Tex-like_dom_sf"/>
</dbReference>
<dbReference type="InterPro" id="IPR035420">
    <property type="entry name" value="Spt6_SH2"/>
</dbReference>
<feature type="compositionally biased region" description="Acidic residues" evidence="7">
    <location>
        <begin position="221"/>
        <end position="239"/>
    </location>
</feature>
<feature type="compositionally biased region" description="Basic and acidic residues" evidence="7">
    <location>
        <begin position="1613"/>
        <end position="1626"/>
    </location>
</feature>
<evidence type="ECO:0000256" key="5">
    <source>
        <dbReference type="ARBA" id="ARBA00023242"/>
    </source>
</evidence>
<dbReference type="InterPro" id="IPR003029">
    <property type="entry name" value="S1_domain"/>
</dbReference>
<feature type="compositionally biased region" description="Polar residues" evidence="7">
    <location>
        <begin position="1561"/>
        <end position="1580"/>
    </location>
</feature>
<dbReference type="Gene3D" id="1.10.10.2740">
    <property type="entry name" value="Spt6, Death-like domain"/>
    <property type="match status" value="1"/>
</dbReference>
<keyword evidence="4 6" id="KW-0804">Transcription</keyword>
<dbReference type="SUPFAM" id="SSF50249">
    <property type="entry name" value="Nucleic acid-binding proteins"/>
    <property type="match status" value="1"/>
</dbReference>
<dbReference type="Pfam" id="PF14641">
    <property type="entry name" value="HTH_44"/>
    <property type="match status" value="1"/>
</dbReference>
<dbReference type="Gene3D" id="3.30.420.140">
    <property type="entry name" value="YqgF/RNase H-like domain"/>
    <property type="match status" value="1"/>
</dbReference>
<feature type="region of interest" description="Disordered" evidence="7">
    <location>
        <begin position="110"/>
        <end position="256"/>
    </location>
</feature>
<feature type="compositionally biased region" description="Acidic residues" evidence="7">
    <location>
        <begin position="115"/>
        <end position="125"/>
    </location>
</feature>
<dbReference type="InterPro" id="IPR042066">
    <property type="entry name" value="Spt6_death-like"/>
</dbReference>
<dbReference type="CDD" id="cd09918">
    <property type="entry name" value="SH2_Nterm_SPT6_like"/>
    <property type="match status" value="1"/>
</dbReference>
<evidence type="ECO:0000256" key="2">
    <source>
        <dbReference type="ARBA" id="ARBA00009253"/>
    </source>
</evidence>
<dbReference type="FunFam" id="1.10.10.650:FF:000002">
    <property type="entry name" value="Transcription elongation factor spt6"/>
    <property type="match status" value="1"/>
</dbReference>
<dbReference type="EMBL" id="JANEYF010002730">
    <property type="protein sequence ID" value="KAJ8942956.1"/>
    <property type="molecule type" value="Genomic_DNA"/>
</dbReference>
<evidence type="ECO:0000259" key="8">
    <source>
        <dbReference type="PROSITE" id="PS50126"/>
    </source>
</evidence>
<dbReference type="InterPro" id="IPR028231">
    <property type="entry name" value="Spt6_YqgF"/>
</dbReference>
<feature type="compositionally biased region" description="Acidic residues" evidence="7">
    <location>
        <begin position="34"/>
        <end position="43"/>
    </location>
</feature>
<keyword evidence="10" id="KW-1185">Reference proteome</keyword>
<feature type="domain" description="S1 motif" evidence="8">
    <location>
        <begin position="1158"/>
        <end position="1213"/>
    </location>
</feature>
<feature type="region of interest" description="Disordered" evidence="7">
    <location>
        <begin position="1"/>
        <end position="96"/>
    </location>
</feature>
<sequence length="1663" mass="190594">MADFIESEAEESSEGEELEPHERKKLKKVKAVDSSEEEEDDDEDRLREELKDLIDDNPIEESDAESDASGGEKRKKSDDDIDDRLEDEDYDLLEENLGVKVERRKFKRLRRIQDEESEGEEEHDPEQEREHIAMDLFSEDDDERRSERSHRPAAEPEHFGEEEEEGEYSDADDFIVDDDGRPIAERRKKRKPIFTDAALQEAQETFGVDFDYDEFSKYEQDDYEEDEEEEEDEYEEDEDGERRRRPKKTTKKKPTKKSIFEVYEPSELKRGFFTDLDNEIRNTDIPERMQIRDVPITAVPDDSTELDDEAEWIYKQAFCKSTISNMDAHLTSEAREKQKKGPHTIGKIRKALDFMRNQQLEVPFIAFYRKEYVQPELNINDLWKWCQLKTRKENLLQLFEKMRSYQLDLLMKDPDAPIPENVRVMKDSDIERLKNVQTADELNDVHNHFVLYYAADLPAMHAAWRIKEKERKKQERRDARLKLIAESEEGADIPAEVEDVDDDDPEPETLKYANRSGSYALCTRAGLDPLAKKYGLTPECFAENLRDNYQRHEVDQEPVEPSETAKEFISNKFPTVDEVLQASKYMVALQIAREPLVRNMKYVKDKPVRDLTGDQFLKLSMAEEENLLTITINETIEGNTTSSYIDEVKQLYIRDEFSKNVQDWNALRMECVERALTKSVLPDLRSELKRSLLAEAKEFVLKACCRKLYNWIKVAPYAVTFPEEDEDEWDTTKGIRVMGLAYVPDYSVSAFACMSAPDGEITDYLRLPHLLKRKNSFRPEEKLMKEALMIAEDIKGVISELVESDQFPTIKVEITDNELAKVYANSNKGQSDFRDYPELLRQAISLARKMQDPLIEYSQLCNGDEEILSLRFHPLQEQIGKEELLEALCLEFVNRTNEVGVDVNLAVQQAHKSNLVQFICGLGPRKGQALLRVLKQTNQRLENRTQLVTACHMGPKVFINCSGFIKIDTNSLGDSTEAYVEILDGSRVHPETYEWARKMAVDALEYDDDEGANPAGALEEILEAPERLKDLDLDAFAEELERQGFGNKSITLYDIRAELNCRYKDLRQPFHSANPEELFDMLTKETPETFYIGKMVTSTVIGIARRKPKPDQLDQANPVRNDETGLWQCPFCLKNDFPELSDVWNHFDAGSCLGQATGVKLRLDNGILGYIYIKNISDKPVSNPEERVGVGQLIHCRIMKIDVERFSVDCTSKSSDLLDKNHEWRPPRDPYYDQEREDKDNRTEADKKKDKQRMTYIKRVIVHPAFHNISYIEAEKCMANMDQGEVIIRPSSKGAHHLTITWKVADRIYQHIDVREEGKANAFSLDLDEIIARHVTPMASHARDLLYFRYYKDTEGGHKDKAEEYLKEEKKKNSSKIHYVVSAAKRSAPGGVTPGTPRLSSGRTPYGSGTPSFNMNTEAIQRVAQNLPSHMMQTLSAVANQTPHYPHTPGGAYGAANYINTTPHTQQTPRYGQQTPSQHAPHLNGPFLHPGAVTPSQRTPSYRNLPSQSPMIPPSPAPSPGSQSSFGSSHGHSRSGYNDAPRGYQQADAPRGYPAADSPRGYNSRNYPDNSRYGGNSESMDWQKAAEAWAARSKTTPRSDGRSTPRSAPQRTPRFDDVRNDLERTRMKNVGKSPRSMRSTPRTNTSPHSMSLGDATPLYDESI</sequence>
<feature type="region of interest" description="Disordered" evidence="7">
    <location>
        <begin position="492"/>
        <end position="511"/>
    </location>
</feature>
<feature type="compositionally biased region" description="Acidic residues" evidence="7">
    <location>
        <begin position="160"/>
        <end position="177"/>
    </location>
</feature>
<dbReference type="GO" id="GO:0034728">
    <property type="term" value="P:nucleosome organization"/>
    <property type="evidence" value="ECO:0007669"/>
    <property type="project" value="TreeGrafter"/>
</dbReference>
<feature type="compositionally biased region" description="Acidic residues" evidence="7">
    <location>
        <begin position="79"/>
        <end position="94"/>
    </location>
</feature>
<dbReference type="PANTHER" id="PTHR10145:SF6">
    <property type="entry name" value="TRANSCRIPTION ELONGATION FACTOR SPT6"/>
    <property type="match status" value="1"/>
</dbReference>
<reference evidence="9" key="1">
    <citation type="journal article" date="2023" name="Insect Mol. Biol.">
        <title>Genome sequencing provides insights into the evolution of gene families encoding plant cell wall-degrading enzymes in longhorned beetles.</title>
        <authorList>
            <person name="Shin N.R."/>
            <person name="Okamura Y."/>
            <person name="Kirsch R."/>
            <person name="Pauchet Y."/>
        </authorList>
    </citation>
    <scope>NUCLEOTIDE SEQUENCE</scope>
    <source>
        <strain evidence="9">RBIC_L_NR</strain>
    </source>
</reference>
<dbReference type="Gene3D" id="2.40.50.140">
    <property type="entry name" value="Nucleic acid-binding proteins"/>
    <property type="match status" value="1"/>
</dbReference>
<dbReference type="InterPro" id="IPR037027">
    <property type="entry name" value="YqgF/RNaseH-like_dom_sf"/>
</dbReference>